<sequence>VSLALPSFTPAQESLFLTLGGRALDSRLPRPFLGDTMADEILTKVGYDLARFPALTTKFLDARSRVFDIAVRAKTLDDLVRRFISEHPDAVVLDLGAGLDTRVFRIDPPPTVAWYDIDFPEVIAVRSRVVSQRANAHSIGADLTDPDWLNEVPGSRPAMIVGDGLIAFLTQAGFVALLNRLVHHFPSGELAFNLYTRYAIWAVRHAPGMSVIAGGVVNPGFNDPRQPERWVDGVKLVDEIFLTRAPEVDGLSPAMRATARLAAPSARMSRLVGTVVVRYRFKSG</sequence>
<dbReference type="SUPFAM" id="SSF53335">
    <property type="entry name" value="S-adenosyl-L-methionine-dependent methyltransferases"/>
    <property type="match status" value="1"/>
</dbReference>
<dbReference type="PANTHER" id="PTHR43619">
    <property type="entry name" value="S-ADENOSYL-L-METHIONINE-DEPENDENT METHYLTRANSFERASE YKTD-RELATED"/>
    <property type="match status" value="1"/>
</dbReference>
<dbReference type="InterPro" id="IPR016874">
    <property type="entry name" value="TcmP-like"/>
</dbReference>
<reference evidence="3 4" key="1">
    <citation type="submission" date="2017-01" db="EMBL/GenBank/DDBJ databases">
        <authorList>
            <consortium name="Urmite Genomes"/>
        </authorList>
    </citation>
    <scope>NUCLEOTIDE SEQUENCE [LARGE SCALE GENOMIC DNA]</scope>
    <source>
        <strain evidence="3 4">AB308</strain>
    </source>
</reference>
<keyword evidence="2 3" id="KW-0808">Transferase</keyword>
<accession>A0A2U3NK48</accession>
<proteinExistence type="predicted"/>
<dbReference type="AlphaFoldDB" id="A0A2U3NK48"/>
<dbReference type="Pfam" id="PF04072">
    <property type="entry name" value="LCM"/>
    <property type="match status" value="1"/>
</dbReference>
<protein>
    <submittedName>
        <fullName evidence="3">O-methyltransferase</fullName>
    </submittedName>
</protein>
<evidence type="ECO:0000256" key="1">
    <source>
        <dbReference type="ARBA" id="ARBA00022603"/>
    </source>
</evidence>
<evidence type="ECO:0000313" key="4">
    <source>
        <dbReference type="Proteomes" id="UP000241595"/>
    </source>
</evidence>
<evidence type="ECO:0000313" key="3">
    <source>
        <dbReference type="EMBL" id="SPM31917.1"/>
    </source>
</evidence>
<organism evidence="3 4">
    <name type="scientific">Mycobacterium terramassiliense</name>
    <dbReference type="NCBI Taxonomy" id="1841859"/>
    <lineage>
        <taxon>Bacteria</taxon>
        <taxon>Bacillati</taxon>
        <taxon>Actinomycetota</taxon>
        <taxon>Actinomycetes</taxon>
        <taxon>Mycobacteriales</taxon>
        <taxon>Mycobacteriaceae</taxon>
        <taxon>Mycobacterium</taxon>
    </lineage>
</organism>
<keyword evidence="1 3" id="KW-0489">Methyltransferase</keyword>
<feature type="non-terminal residue" evidence="3">
    <location>
        <position position="1"/>
    </location>
</feature>
<evidence type="ECO:0000256" key="2">
    <source>
        <dbReference type="ARBA" id="ARBA00022679"/>
    </source>
</evidence>
<dbReference type="PIRSF" id="PIRSF028177">
    <property type="entry name" value="Polyketide_synth_Omtfrase_TcmP"/>
    <property type="match status" value="1"/>
</dbReference>
<dbReference type="GO" id="GO:0008168">
    <property type="term" value="F:methyltransferase activity"/>
    <property type="evidence" value="ECO:0007669"/>
    <property type="project" value="UniProtKB-KW"/>
</dbReference>
<dbReference type="InterPro" id="IPR029063">
    <property type="entry name" value="SAM-dependent_MTases_sf"/>
</dbReference>
<dbReference type="InterPro" id="IPR007213">
    <property type="entry name" value="Ppm1/Ppm2/Tcmp"/>
</dbReference>
<keyword evidence="4" id="KW-1185">Reference proteome</keyword>
<dbReference type="Proteomes" id="UP000241595">
    <property type="component" value="Unassembled WGS sequence"/>
</dbReference>
<dbReference type="Gene3D" id="3.40.50.150">
    <property type="entry name" value="Vaccinia Virus protein VP39"/>
    <property type="match status" value="1"/>
</dbReference>
<dbReference type="PANTHER" id="PTHR43619:SF2">
    <property type="entry name" value="S-ADENOSYL-L-METHIONINE-DEPENDENT METHYLTRANSFERASES SUPERFAMILY PROTEIN"/>
    <property type="match status" value="1"/>
</dbReference>
<dbReference type="GO" id="GO:0032259">
    <property type="term" value="P:methylation"/>
    <property type="evidence" value="ECO:0007669"/>
    <property type="project" value="UniProtKB-KW"/>
</dbReference>
<dbReference type="EMBL" id="FTRV01000017">
    <property type="protein sequence ID" value="SPM31917.1"/>
    <property type="molecule type" value="Genomic_DNA"/>
</dbReference>
<gene>
    <name evidence="3" type="ORF">MTAB308_5442</name>
</gene>
<dbReference type="STRING" id="1841859.GCA_900157385_05444"/>
<name>A0A2U3NK48_9MYCO</name>